<dbReference type="EMBL" id="RBKU01000001">
    <property type="protein sequence ID" value="RKR81059.1"/>
    <property type="molecule type" value="Genomic_DNA"/>
</dbReference>
<evidence type="ECO:0000313" key="2">
    <source>
        <dbReference type="EMBL" id="RKR81059.1"/>
    </source>
</evidence>
<organism evidence="2 3">
    <name type="scientific">Mucilaginibacter gracilis</name>
    <dbReference type="NCBI Taxonomy" id="423350"/>
    <lineage>
        <taxon>Bacteria</taxon>
        <taxon>Pseudomonadati</taxon>
        <taxon>Bacteroidota</taxon>
        <taxon>Sphingobacteriia</taxon>
        <taxon>Sphingobacteriales</taxon>
        <taxon>Sphingobacteriaceae</taxon>
        <taxon>Mucilaginibacter</taxon>
    </lineage>
</organism>
<gene>
    <name evidence="2" type="ORF">BDD43_1202</name>
</gene>
<evidence type="ECO:0000256" key="1">
    <source>
        <dbReference type="SAM" id="Phobius"/>
    </source>
</evidence>
<sequence length="176" mass="20594">MEIDQSTLMTILKDMVEQDIKTQQFMEAEKEARQKRDQVIDGLIDQIRNFKVEAPKPDLSLVVAAIDQGYQRITSAIEKKPMSIERKLKINLFPETNVREYYRMVFGRLFFWGLMFLIVIYLGSFINRSIDAYQAHQYNKEGNACISAWNEIYAQSGKLQRERMSKALAKAKEEQQ</sequence>
<comment type="caution">
    <text evidence="2">The sequence shown here is derived from an EMBL/GenBank/DDBJ whole genome shotgun (WGS) entry which is preliminary data.</text>
</comment>
<dbReference type="RefSeq" id="WP_121196792.1">
    <property type="nucleotide sequence ID" value="NZ_RBKU01000001.1"/>
</dbReference>
<dbReference type="AlphaFoldDB" id="A0A495IYZ3"/>
<keyword evidence="3" id="KW-1185">Reference proteome</keyword>
<feature type="transmembrane region" description="Helical" evidence="1">
    <location>
        <begin position="109"/>
        <end position="126"/>
    </location>
</feature>
<keyword evidence="1" id="KW-0812">Transmembrane</keyword>
<name>A0A495IYZ3_9SPHI</name>
<protein>
    <submittedName>
        <fullName evidence="2">Uncharacterized protein</fullName>
    </submittedName>
</protein>
<keyword evidence="1" id="KW-0472">Membrane</keyword>
<reference evidence="2 3" key="1">
    <citation type="submission" date="2018-10" db="EMBL/GenBank/DDBJ databases">
        <title>Genomic Encyclopedia of Archaeal and Bacterial Type Strains, Phase II (KMG-II): from individual species to whole genera.</title>
        <authorList>
            <person name="Goeker M."/>
        </authorList>
    </citation>
    <scope>NUCLEOTIDE SEQUENCE [LARGE SCALE GENOMIC DNA]</scope>
    <source>
        <strain evidence="2 3">DSM 18602</strain>
    </source>
</reference>
<keyword evidence="1" id="KW-1133">Transmembrane helix</keyword>
<accession>A0A495IYZ3</accession>
<dbReference type="OrthoDB" id="680456at2"/>
<evidence type="ECO:0000313" key="3">
    <source>
        <dbReference type="Proteomes" id="UP000268007"/>
    </source>
</evidence>
<proteinExistence type="predicted"/>
<dbReference type="Proteomes" id="UP000268007">
    <property type="component" value="Unassembled WGS sequence"/>
</dbReference>